<dbReference type="EMBL" id="CAAALY010053025">
    <property type="protein sequence ID" value="VEL21768.1"/>
    <property type="molecule type" value="Genomic_DNA"/>
</dbReference>
<evidence type="ECO:0000313" key="1">
    <source>
        <dbReference type="EMBL" id="VEL21768.1"/>
    </source>
</evidence>
<sequence length="157" mass="16939">MNQHCSRLVCQATLPIGRLTVSTRHFLLGPVAHGLECSRLLVLNNEGPGPVIFRLAVALLPSDKSVSHKAASSCNATLADAITSNESAKSAEIGAISSISEQGHFTHCSTRPTHKGVTANRDLKETTAWVELKPDLWQGEVTPRGKMEIKVCINLYI</sequence>
<gene>
    <name evidence="1" type="ORF">PXEA_LOCUS15208</name>
</gene>
<keyword evidence="2" id="KW-1185">Reference proteome</keyword>
<dbReference type="AlphaFoldDB" id="A0A448WW91"/>
<reference evidence="1" key="1">
    <citation type="submission" date="2018-11" db="EMBL/GenBank/DDBJ databases">
        <authorList>
            <consortium name="Pathogen Informatics"/>
        </authorList>
    </citation>
    <scope>NUCLEOTIDE SEQUENCE</scope>
</reference>
<evidence type="ECO:0000313" key="2">
    <source>
        <dbReference type="Proteomes" id="UP000784294"/>
    </source>
</evidence>
<protein>
    <submittedName>
        <fullName evidence="1">Uncharacterized protein</fullName>
    </submittedName>
</protein>
<proteinExistence type="predicted"/>
<comment type="caution">
    <text evidence="1">The sequence shown here is derived from an EMBL/GenBank/DDBJ whole genome shotgun (WGS) entry which is preliminary data.</text>
</comment>
<organism evidence="1 2">
    <name type="scientific">Protopolystoma xenopodis</name>
    <dbReference type="NCBI Taxonomy" id="117903"/>
    <lineage>
        <taxon>Eukaryota</taxon>
        <taxon>Metazoa</taxon>
        <taxon>Spiralia</taxon>
        <taxon>Lophotrochozoa</taxon>
        <taxon>Platyhelminthes</taxon>
        <taxon>Monogenea</taxon>
        <taxon>Polyopisthocotylea</taxon>
        <taxon>Polystomatidea</taxon>
        <taxon>Polystomatidae</taxon>
        <taxon>Protopolystoma</taxon>
    </lineage>
</organism>
<dbReference type="Proteomes" id="UP000784294">
    <property type="component" value="Unassembled WGS sequence"/>
</dbReference>
<name>A0A448WW91_9PLAT</name>
<accession>A0A448WW91</accession>